<evidence type="ECO:0000256" key="2">
    <source>
        <dbReference type="ARBA" id="ARBA00022576"/>
    </source>
</evidence>
<dbReference type="InterPro" id="IPR000192">
    <property type="entry name" value="Aminotrans_V_dom"/>
</dbReference>
<feature type="region of interest" description="Disordered" evidence="5">
    <location>
        <begin position="247"/>
        <end position="268"/>
    </location>
</feature>
<sequence>MITIIWYRPNGETNDFTKLPAADPGPLTTSRTVKEAMLFDSCTWDDDYNLGVVQTIRQQLVQLATPADGYTAVLLQGSGSYAVEAVLGSVIGEQGKVLIVSNGAYGARMIEMAQLMGIACHPYDCGEVSRPDAAAIEQILQNDPAITHIAMVHSETTTGMLNPIEEVAELAKRYDKRYIVDAMSSFGGIPLDIAALNIDYLISSANKCIQGVPGFAFVIAVKRSWPPAKAVRARCRWICTPSGAAWRTTTASGASPRRRIPCWPSPRR</sequence>
<dbReference type="PANTHER" id="PTHR42778">
    <property type="entry name" value="2-AMINOETHYLPHOSPHONATE--PYRUVATE TRANSAMINASE"/>
    <property type="match status" value="1"/>
</dbReference>
<accession>A0A377TI22</accession>
<keyword evidence="3 7" id="KW-0808">Transferase</keyword>
<protein>
    <submittedName>
        <fullName evidence="7">2-aminoethylphosphonate--pyruvate transaminase</fullName>
        <ecNumber evidence="7">2.6.1.37</ecNumber>
    </submittedName>
</protein>
<evidence type="ECO:0000256" key="1">
    <source>
        <dbReference type="ARBA" id="ARBA00001933"/>
    </source>
</evidence>
<dbReference type="EC" id="2.6.1.37" evidence="7"/>
<dbReference type="InterPro" id="IPR015421">
    <property type="entry name" value="PyrdxlP-dep_Trfase_major"/>
</dbReference>
<name>A0A377TI22_KLEPN</name>
<dbReference type="Gene3D" id="3.40.640.10">
    <property type="entry name" value="Type I PLP-dependent aspartate aminotransferase-like (Major domain)"/>
    <property type="match status" value="1"/>
</dbReference>
<dbReference type="AlphaFoldDB" id="A0A377TI22"/>
<dbReference type="Pfam" id="PF00266">
    <property type="entry name" value="Aminotran_5"/>
    <property type="match status" value="1"/>
</dbReference>
<evidence type="ECO:0000256" key="5">
    <source>
        <dbReference type="SAM" id="MobiDB-lite"/>
    </source>
</evidence>
<evidence type="ECO:0000259" key="6">
    <source>
        <dbReference type="Pfam" id="PF00266"/>
    </source>
</evidence>
<organism evidence="7 8">
    <name type="scientific">Klebsiella pneumoniae</name>
    <dbReference type="NCBI Taxonomy" id="573"/>
    <lineage>
        <taxon>Bacteria</taxon>
        <taxon>Pseudomonadati</taxon>
        <taxon>Pseudomonadota</taxon>
        <taxon>Gammaproteobacteria</taxon>
        <taxon>Enterobacterales</taxon>
        <taxon>Enterobacteriaceae</taxon>
        <taxon>Klebsiella/Raoultella group</taxon>
        <taxon>Klebsiella</taxon>
        <taxon>Klebsiella pneumoniae complex</taxon>
    </lineage>
</organism>
<dbReference type="GO" id="GO:0047304">
    <property type="term" value="F:2-aminoethylphosphonate-pyruvate transaminase activity"/>
    <property type="evidence" value="ECO:0007669"/>
    <property type="project" value="UniProtKB-EC"/>
</dbReference>
<keyword evidence="4" id="KW-0663">Pyridoxal phosphate</keyword>
<reference evidence="7 8" key="1">
    <citation type="submission" date="2018-06" db="EMBL/GenBank/DDBJ databases">
        <authorList>
            <consortium name="Pathogen Informatics"/>
            <person name="Doyle S."/>
        </authorList>
    </citation>
    <scope>NUCLEOTIDE SEQUENCE [LARGE SCALE GENOMIC DNA]</scope>
    <source>
        <strain evidence="7 8">NCTC9140</strain>
    </source>
</reference>
<dbReference type="InterPro" id="IPR015424">
    <property type="entry name" value="PyrdxlP-dep_Trfase"/>
</dbReference>
<comment type="cofactor">
    <cofactor evidence="1">
        <name>pyridoxal 5'-phosphate</name>
        <dbReference type="ChEBI" id="CHEBI:597326"/>
    </cofactor>
</comment>
<keyword evidence="2 7" id="KW-0032">Aminotransferase</keyword>
<evidence type="ECO:0000313" key="7">
    <source>
        <dbReference type="EMBL" id="STS78959.1"/>
    </source>
</evidence>
<evidence type="ECO:0000256" key="4">
    <source>
        <dbReference type="ARBA" id="ARBA00022898"/>
    </source>
</evidence>
<evidence type="ECO:0000313" key="8">
    <source>
        <dbReference type="Proteomes" id="UP000254938"/>
    </source>
</evidence>
<evidence type="ECO:0000256" key="3">
    <source>
        <dbReference type="ARBA" id="ARBA00022679"/>
    </source>
</evidence>
<proteinExistence type="predicted"/>
<feature type="domain" description="Aminotransferase class V" evidence="6">
    <location>
        <begin position="53"/>
        <end position="220"/>
    </location>
</feature>
<gene>
    <name evidence="7" type="primary">phnW</name>
    <name evidence="7" type="ORF">NCTC9140_00595</name>
</gene>
<dbReference type="SUPFAM" id="SSF53383">
    <property type="entry name" value="PLP-dependent transferases"/>
    <property type="match status" value="1"/>
</dbReference>
<keyword evidence="7" id="KW-0670">Pyruvate</keyword>
<dbReference type="Proteomes" id="UP000254938">
    <property type="component" value="Unassembled WGS sequence"/>
</dbReference>
<feature type="compositionally biased region" description="Basic residues" evidence="5">
    <location>
        <begin position="256"/>
        <end position="268"/>
    </location>
</feature>
<dbReference type="NCBIfam" id="NF010006">
    <property type="entry name" value="PRK13479.1"/>
    <property type="match status" value="1"/>
</dbReference>
<dbReference type="EMBL" id="UGKQ01000007">
    <property type="protein sequence ID" value="STS78959.1"/>
    <property type="molecule type" value="Genomic_DNA"/>
</dbReference>
<dbReference type="PANTHER" id="PTHR42778:SF1">
    <property type="entry name" value="2-AMINOETHYLPHOSPHONATE--PYRUVATE TRANSAMINASE"/>
    <property type="match status" value="1"/>
</dbReference>